<name>A0A200QIA8_MACCD</name>
<sequence>MVLPSNITTTTTTSFSKMQNNIDIEQEKSIDIDIDIDINANNGYCTPKAQRFQIPKIESCPPAPKKQRLVSYCSSSSRAPIPFFASPDIELFFYSFALN</sequence>
<protein>
    <submittedName>
        <fullName evidence="3">Uncharacterized protein</fullName>
    </submittedName>
</protein>
<evidence type="ECO:0000313" key="3">
    <source>
        <dbReference type="EMBL" id="OVA10243.1"/>
    </source>
</evidence>
<keyword evidence="4" id="KW-1185">Reference proteome</keyword>
<dbReference type="InParanoid" id="A0A200QIA8"/>
<dbReference type="GO" id="GO:0005634">
    <property type="term" value="C:nucleus"/>
    <property type="evidence" value="ECO:0007669"/>
    <property type="project" value="TreeGrafter"/>
</dbReference>
<keyword evidence="2" id="KW-0131">Cell cycle</keyword>
<organism evidence="3 4">
    <name type="scientific">Macleaya cordata</name>
    <name type="common">Five-seeded plume-poppy</name>
    <name type="synonym">Bocconia cordata</name>
    <dbReference type="NCBI Taxonomy" id="56857"/>
    <lineage>
        <taxon>Eukaryota</taxon>
        <taxon>Viridiplantae</taxon>
        <taxon>Streptophyta</taxon>
        <taxon>Embryophyta</taxon>
        <taxon>Tracheophyta</taxon>
        <taxon>Spermatophyta</taxon>
        <taxon>Magnoliopsida</taxon>
        <taxon>Ranunculales</taxon>
        <taxon>Papaveraceae</taxon>
        <taxon>Papaveroideae</taxon>
        <taxon>Macleaya</taxon>
    </lineage>
</organism>
<dbReference type="InterPro" id="IPR040389">
    <property type="entry name" value="SMR"/>
</dbReference>
<accession>A0A200QIA8</accession>
<evidence type="ECO:0000256" key="1">
    <source>
        <dbReference type="ARBA" id="ARBA00023013"/>
    </source>
</evidence>
<dbReference type="Proteomes" id="UP000195402">
    <property type="component" value="Unassembled WGS sequence"/>
</dbReference>
<dbReference type="EMBL" id="MVGT01002023">
    <property type="protein sequence ID" value="OVA10243.1"/>
    <property type="molecule type" value="Genomic_DNA"/>
</dbReference>
<dbReference type="OMA" id="INANNGY"/>
<dbReference type="GO" id="GO:0004860">
    <property type="term" value="F:protein kinase inhibitor activity"/>
    <property type="evidence" value="ECO:0007669"/>
    <property type="project" value="UniProtKB-KW"/>
</dbReference>
<gene>
    <name evidence="3" type="ORF">BVC80_1173g3</name>
</gene>
<reference evidence="3 4" key="1">
    <citation type="journal article" date="2017" name="Mol. Plant">
        <title>The Genome of Medicinal Plant Macleaya cordata Provides New Insights into Benzylisoquinoline Alkaloids Metabolism.</title>
        <authorList>
            <person name="Liu X."/>
            <person name="Liu Y."/>
            <person name="Huang P."/>
            <person name="Ma Y."/>
            <person name="Qing Z."/>
            <person name="Tang Q."/>
            <person name="Cao H."/>
            <person name="Cheng P."/>
            <person name="Zheng Y."/>
            <person name="Yuan Z."/>
            <person name="Zhou Y."/>
            <person name="Liu J."/>
            <person name="Tang Z."/>
            <person name="Zhuo Y."/>
            <person name="Zhang Y."/>
            <person name="Yu L."/>
            <person name="Huang J."/>
            <person name="Yang P."/>
            <person name="Peng Q."/>
            <person name="Zhang J."/>
            <person name="Jiang W."/>
            <person name="Zhang Z."/>
            <person name="Lin K."/>
            <person name="Ro D.K."/>
            <person name="Chen X."/>
            <person name="Xiong X."/>
            <person name="Shang Y."/>
            <person name="Huang S."/>
            <person name="Zeng J."/>
        </authorList>
    </citation>
    <scope>NUCLEOTIDE SEQUENCE [LARGE SCALE GENOMIC DNA]</scope>
    <source>
        <strain evidence="4">cv. BLH2017</strain>
        <tissue evidence="3">Root</tissue>
    </source>
</reference>
<dbReference type="PANTHER" id="PTHR33142">
    <property type="entry name" value="CYCLIN-DEPENDENT PROTEIN KINASE INHIBITOR SMR13"/>
    <property type="match status" value="1"/>
</dbReference>
<proteinExistence type="predicted"/>
<dbReference type="AlphaFoldDB" id="A0A200QIA8"/>
<dbReference type="OrthoDB" id="1840446at2759"/>
<keyword evidence="1" id="KW-0649">Protein kinase inhibitor</keyword>
<dbReference type="PANTHER" id="PTHR33142:SF8">
    <property type="entry name" value="CYCLIN-DEPENDENT PROTEIN KINASE INHIBITOR SMR9"/>
    <property type="match status" value="1"/>
</dbReference>
<evidence type="ECO:0000313" key="4">
    <source>
        <dbReference type="Proteomes" id="UP000195402"/>
    </source>
</evidence>
<comment type="caution">
    <text evidence="3">The sequence shown here is derived from an EMBL/GenBank/DDBJ whole genome shotgun (WGS) entry which is preliminary data.</text>
</comment>
<evidence type="ECO:0000256" key="2">
    <source>
        <dbReference type="ARBA" id="ARBA00023306"/>
    </source>
</evidence>
<dbReference type="GO" id="GO:0032875">
    <property type="term" value="P:regulation of DNA endoreduplication"/>
    <property type="evidence" value="ECO:0007669"/>
    <property type="project" value="InterPro"/>
</dbReference>